<dbReference type="InterPro" id="IPR036770">
    <property type="entry name" value="Ankyrin_rpt-contain_sf"/>
</dbReference>
<dbReference type="SMART" id="SM00248">
    <property type="entry name" value="ANK"/>
    <property type="match status" value="4"/>
</dbReference>
<dbReference type="Proteomes" id="UP001249851">
    <property type="component" value="Unassembled WGS sequence"/>
</dbReference>
<evidence type="ECO:0000256" key="2">
    <source>
        <dbReference type="SAM" id="MobiDB-lite"/>
    </source>
</evidence>
<organism evidence="3 4">
    <name type="scientific">Acropora cervicornis</name>
    <name type="common">Staghorn coral</name>
    <dbReference type="NCBI Taxonomy" id="6130"/>
    <lineage>
        <taxon>Eukaryota</taxon>
        <taxon>Metazoa</taxon>
        <taxon>Cnidaria</taxon>
        <taxon>Anthozoa</taxon>
        <taxon>Hexacorallia</taxon>
        <taxon>Scleractinia</taxon>
        <taxon>Astrocoeniina</taxon>
        <taxon>Acroporidae</taxon>
        <taxon>Acropora</taxon>
    </lineage>
</organism>
<sequence>MAMQNGYTVVTDLRSKPGVTVQRRRRKQSVKIERNIDEDALMASAIGDVTWLQQSLYDTRKVYSVSKEHGLAPIHLAAQNGQLECLRTMIEKYKVDVNFQSASGWTPLHLAINKSTKKSGVKCVKFLLENGADPSMQTNTGITPVHQAASEGHVKCLQELIKWGAKIDTIDINGHTPIFIARVCAHRVCARILANQLWYLNKQRYLVDKLEKEQQTKRLEEERHKLSLIRIAEGKRESKLAFEQWLGNKGIPDIVTMYGPIPSEERKGVSEVRSSQSVRPSPAPVVAETAIVVRSKTEFESLDASPTFTSRKSLEHDHDDDKKLDLIPLERISASKLRKGQRTEGLRRNKPRMTKNSSIV</sequence>
<feature type="repeat" description="ANK" evidence="1">
    <location>
        <begin position="103"/>
        <end position="139"/>
    </location>
</feature>
<evidence type="ECO:0000313" key="4">
    <source>
        <dbReference type="Proteomes" id="UP001249851"/>
    </source>
</evidence>
<dbReference type="Pfam" id="PF00023">
    <property type="entry name" value="Ank"/>
    <property type="match status" value="1"/>
</dbReference>
<dbReference type="PANTHER" id="PTHR24160:SF1">
    <property type="entry name" value="ANKYRIN REPEAT DOMAIN-CONTAINING PROTEIN 53"/>
    <property type="match status" value="1"/>
</dbReference>
<gene>
    <name evidence="3" type="ORF">P5673_002321</name>
</gene>
<dbReference type="SUPFAM" id="SSF48403">
    <property type="entry name" value="Ankyrin repeat"/>
    <property type="match status" value="1"/>
</dbReference>
<feature type="compositionally biased region" description="Basic and acidic residues" evidence="2">
    <location>
        <begin position="312"/>
        <end position="323"/>
    </location>
</feature>
<dbReference type="Gene3D" id="1.25.40.20">
    <property type="entry name" value="Ankyrin repeat-containing domain"/>
    <property type="match status" value="2"/>
</dbReference>
<name>A0AAD9VFJ4_ACRCE</name>
<evidence type="ECO:0000256" key="1">
    <source>
        <dbReference type="PROSITE-ProRule" id="PRU00023"/>
    </source>
</evidence>
<dbReference type="Pfam" id="PF12796">
    <property type="entry name" value="Ank_2"/>
    <property type="match status" value="1"/>
</dbReference>
<dbReference type="PANTHER" id="PTHR24160">
    <property type="entry name" value="ANKYRIN REPEAT DOMAIN-CONTAINING PROTEIN 53"/>
    <property type="match status" value="1"/>
</dbReference>
<dbReference type="InterPro" id="IPR002110">
    <property type="entry name" value="Ankyrin_rpt"/>
</dbReference>
<protein>
    <submittedName>
        <fullName evidence="3">Ankyrin repeat domain-containing protein 53</fullName>
    </submittedName>
</protein>
<dbReference type="GO" id="GO:0031116">
    <property type="term" value="P:positive regulation of microtubule polymerization"/>
    <property type="evidence" value="ECO:0007669"/>
    <property type="project" value="TreeGrafter"/>
</dbReference>
<accession>A0AAD9VFJ4</accession>
<dbReference type="AlphaFoldDB" id="A0AAD9VFJ4"/>
<feature type="repeat" description="ANK" evidence="1">
    <location>
        <begin position="140"/>
        <end position="172"/>
    </location>
</feature>
<dbReference type="GO" id="GO:1902412">
    <property type="term" value="P:regulation of mitotic cytokinesis"/>
    <property type="evidence" value="ECO:0007669"/>
    <property type="project" value="InterPro"/>
</dbReference>
<feature type="region of interest" description="Disordered" evidence="2">
    <location>
        <begin position="302"/>
        <end position="323"/>
    </location>
</feature>
<reference evidence="3" key="1">
    <citation type="journal article" date="2023" name="G3 (Bethesda)">
        <title>Whole genome assembly and annotation of the endangered Caribbean coral Acropora cervicornis.</title>
        <authorList>
            <person name="Selwyn J.D."/>
            <person name="Vollmer S.V."/>
        </authorList>
    </citation>
    <scope>NUCLEOTIDE SEQUENCE</scope>
    <source>
        <strain evidence="3">K2</strain>
    </source>
</reference>
<comment type="caution">
    <text evidence="3">The sequence shown here is derived from an EMBL/GenBank/DDBJ whole genome shotgun (WGS) entry which is preliminary data.</text>
</comment>
<feature type="region of interest" description="Disordered" evidence="2">
    <location>
        <begin position="335"/>
        <end position="360"/>
    </location>
</feature>
<reference evidence="3" key="2">
    <citation type="journal article" date="2023" name="Science">
        <title>Genomic signatures of disease resistance in endangered staghorn corals.</title>
        <authorList>
            <person name="Vollmer S.V."/>
            <person name="Selwyn J.D."/>
            <person name="Despard B.A."/>
            <person name="Roesel C.L."/>
        </authorList>
    </citation>
    <scope>NUCLEOTIDE SEQUENCE</scope>
    <source>
        <strain evidence="3">K2</strain>
    </source>
</reference>
<dbReference type="GO" id="GO:0000922">
    <property type="term" value="C:spindle pole"/>
    <property type="evidence" value="ECO:0007669"/>
    <property type="project" value="TreeGrafter"/>
</dbReference>
<keyword evidence="1" id="KW-0040">ANK repeat</keyword>
<dbReference type="PRINTS" id="PR01415">
    <property type="entry name" value="ANKYRIN"/>
</dbReference>
<feature type="repeat" description="ANK" evidence="1">
    <location>
        <begin position="69"/>
        <end position="102"/>
    </location>
</feature>
<dbReference type="EMBL" id="JARQWQ010000004">
    <property type="protein sequence ID" value="KAK2572117.1"/>
    <property type="molecule type" value="Genomic_DNA"/>
</dbReference>
<dbReference type="PROSITE" id="PS50297">
    <property type="entry name" value="ANK_REP_REGION"/>
    <property type="match status" value="3"/>
</dbReference>
<proteinExistence type="predicted"/>
<dbReference type="InterPro" id="IPR042335">
    <property type="entry name" value="ANKRD53"/>
</dbReference>
<dbReference type="PROSITE" id="PS50088">
    <property type="entry name" value="ANK_REPEAT"/>
    <property type="match status" value="3"/>
</dbReference>
<evidence type="ECO:0000313" key="3">
    <source>
        <dbReference type="EMBL" id="KAK2572117.1"/>
    </source>
</evidence>
<dbReference type="GO" id="GO:0060236">
    <property type="term" value="P:regulation of mitotic spindle organization"/>
    <property type="evidence" value="ECO:0007669"/>
    <property type="project" value="TreeGrafter"/>
</dbReference>
<keyword evidence="4" id="KW-1185">Reference proteome</keyword>
<dbReference type="GO" id="GO:0007080">
    <property type="term" value="P:mitotic metaphase chromosome alignment"/>
    <property type="evidence" value="ECO:0007669"/>
    <property type="project" value="TreeGrafter"/>
</dbReference>